<evidence type="ECO:0000313" key="2">
    <source>
        <dbReference type="Proteomes" id="UP000215355"/>
    </source>
</evidence>
<protein>
    <submittedName>
        <fullName evidence="1">Uncharacterized protein</fullName>
    </submittedName>
</protein>
<name>A0AAJ4XBN7_9SPHI</name>
<dbReference type="KEGG" id="smiz:4412673_01648"/>
<reference evidence="1 2" key="1">
    <citation type="submission" date="2017-06" db="EMBL/GenBank/DDBJ databases">
        <authorList>
            <consortium name="Pathogen Informatics"/>
        </authorList>
    </citation>
    <scope>NUCLEOTIDE SEQUENCE [LARGE SCALE GENOMIC DNA]</scope>
    <source>
        <strain evidence="1 2">NCTC12149</strain>
    </source>
</reference>
<organism evidence="1 2">
    <name type="scientific">Sphingobacterium mizutaii</name>
    <dbReference type="NCBI Taxonomy" id="1010"/>
    <lineage>
        <taxon>Bacteria</taxon>
        <taxon>Pseudomonadati</taxon>
        <taxon>Bacteroidota</taxon>
        <taxon>Sphingobacteriia</taxon>
        <taxon>Sphingobacteriales</taxon>
        <taxon>Sphingobacteriaceae</taxon>
        <taxon>Sphingobacterium</taxon>
    </lineage>
</organism>
<gene>
    <name evidence="1" type="ORF">SAMEA4412673_01648</name>
</gene>
<dbReference type="EMBL" id="LT906468">
    <property type="protein sequence ID" value="SNV48937.1"/>
    <property type="molecule type" value="Genomic_DNA"/>
</dbReference>
<evidence type="ECO:0000313" key="1">
    <source>
        <dbReference type="EMBL" id="SNV48937.1"/>
    </source>
</evidence>
<dbReference type="AlphaFoldDB" id="A0AAJ4XBN7"/>
<proteinExistence type="predicted"/>
<accession>A0AAJ4XBN7</accession>
<dbReference type="Proteomes" id="UP000215355">
    <property type="component" value="Chromosome 1"/>
</dbReference>
<sequence>MFVNGSKKQKIDFLNDFYKTRYEERNFKFRPVEINSNVNSILLEEMIHDISRYTEFRAMKFYDKEGVYFVICKL</sequence>